<keyword evidence="2" id="KW-0805">Transcription regulation</keyword>
<dbReference type="Pfam" id="PF00126">
    <property type="entry name" value="HTH_1"/>
    <property type="match status" value="1"/>
</dbReference>
<gene>
    <name evidence="6" type="ordered locus">Fbal_2019</name>
</gene>
<dbReference type="Gene3D" id="3.40.190.290">
    <property type="match status" value="1"/>
</dbReference>
<evidence type="ECO:0000256" key="1">
    <source>
        <dbReference type="ARBA" id="ARBA00009437"/>
    </source>
</evidence>
<evidence type="ECO:0000313" key="6">
    <source>
        <dbReference type="EMBL" id="ADN76222.1"/>
    </source>
</evidence>
<dbReference type="SUPFAM" id="SSF46785">
    <property type="entry name" value="Winged helix' DNA-binding domain"/>
    <property type="match status" value="1"/>
</dbReference>
<comment type="similarity">
    <text evidence="1">Belongs to the LysR transcriptional regulatory family.</text>
</comment>
<dbReference type="eggNOG" id="COG0583">
    <property type="taxonomic scope" value="Bacteria"/>
</dbReference>
<keyword evidence="3" id="KW-0238">DNA-binding</keyword>
<dbReference type="InterPro" id="IPR000847">
    <property type="entry name" value="LysR_HTH_N"/>
</dbReference>
<dbReference type="InterPro" id="IPR036388">
    <property type="entry name" value="WH-like_DNA-bd_sf"/>
</dbReference>
<dbReference type="STRING" id="550540.Fbal_2019"/>
<dbReference type="Proteomes" id="UP000006683">
    <property type="component" value="Chromosome"/>
</dbReference>
<proteinExistence type="inferred from homology"/>
<evidence type="ECO:0000256" key="4">
    <source>
        <dbReference type="ARBA" id="ARBA00023163"/>
    </source>
</evidence>
<dbReference type="RefSeq" id="WP_013345528.1">
    <property type="nucleotide sequence ID" value="NC_014541.1"/>
</dbReference>
<sequence length="303" mass="33305">MDLVKAIRTFVNVVAHQSFSAAAREQGLVTSAVSRQVAELESHYGCQLLTRSTRTMSLTAEGEYFLAEFKAILARLDQLELGAGDRRNKVSGLIRITSPLHSAQLSLQPSLSRFMAKYPEVSLSWLLANRSVNLLEEGVDLAIRVGELPDSSLVARRFTTVAVVFVASPDYLARHGTPDHPRALVQHRCLVDNSNPQLARWRYQEGGREHQIRVPATVEVNEGDLAGQFAADGHGIAQLPQFMVQQYLAEGRLVPILQAYALTPQPVSLVYPANRTNSVAVQALIEHLMADRPANLVNPSITP</sequence>
<dbReference type="SUPFAM" id="SSF53850">
    <property type="entry name" value="Periplasmic binding protein-like II"/>
    <property type="match status" value="1"/>
</dbReference>
<keyword evidence="7" id="KW-1185">Reference proteome</keyword>
<dbReference type="InterPro" id="IPR058163">
    <property type="entry name" value="LysR-type_TF_proteobact-type"/>
</dbReference>
<dbReference type="PANTHER" id="PTHR30537:SF5">
    <property type="entry name" value="HTH-TYPE TRANSCRIPTIONAL ACTIVATOR TTDR-RELATED"/>
    <property type="match status" value="1"/>
</dbReference>
<feature type="domain" description="HTH lysR-type" evidence="5">
    <location>
        <begin position="1"/>
        <end position="59"/>
    </location>
</feature>
<dbReference type="KEGG" id="fbl:Fbal_2019"/>
<dbReference type="FunFam" id="3.40.190.290:FF:000001">
    <property type="entry name" value="Transcriptional regulator, LysR family"/>
    <property type="match status" value="1"/>
</dbReference>
<dbReference type="EMBL" id="CP002209">
    <property type="protein sequence ID" value="ADN76222.1"/>
    <property type="molecule type" value="Genomic_DNA"/>
</dbReference>
<dbReference type="OrthoDB" id="9786526at2"/>
<dbReference type="GeneID" id="67182229"/>
<dbReference type="HOGENOM" id="CLU_039613_16_3_6"/>
<keyword evidence="4" id="KW-0804">Transcription</keyword>
<dbReference type="PROSITE" id="PS50931">
    <property type="entry name" value="HTH_LYSR"/>
    <property type="match status" value="1"/>
</dbReference>
<evidence type="ECO:0000256" key="2">
    <source>
        <dbReference type="ARBA" id="ARBA00023015"/>
    </source>
</evidence>
<dbReference type="InterPro" id="IPR005119">
    <property type="entry name" value="LysR_subst-bd"/>
</dbReference>
<evidence type="ECO:0000259" key="5">
    <source>
        <dbReference type="PROSITE" id="PS50931"/>
    </source>
</evidence>
<dbReference type="AlphaFoldDB" id="E1SU89"/>
<organism evidence="6 7">
    <name type="scientific">Ferrimonas balearica (strain DSM 9799 / CCM 4581 / KCTC 23876 / PAT)</name>
    <dbReference type="NCBI Taxonomy" id="550540"/>
    <lineage>
        <taxon>Bacteria</taxon>
        <taxon>Pseudomonadati</taxon>
        <taxon>Pseudomonadota</taxon>
        <taxon>Gammaproteobacteria</taxon>
        <taxon>Alteromonadales</taxon>
        <taxon>Ferrimonadaceae</taxon>
        <taxon>Ferrimonas</taxon>
    </lineage>
</organism>
<evidence type="ECO:0000256" key="3">
    <source>
        <dbReference type="ARBA" id="ARBA00023125"/>
    </source>
</evidence>
<protein>
    <submittedName>
        <fullName evidence="6">Transcriptional regulator, LysR family</fullName>
    </submittedName>
</protein>
<dbReference type="GO" id="GO:0003677">
    <property type="term" value="F:DNA binding"/>
    <property type="evidence" value="ECO:0007669"/>
    <property type="project" value="UniProtKB-KW"/>
</dbReference>
<dbReference type="Gene3D" id="1.10.10.10">
    <property type="entry name" value="Winged helix-like DNA-binding domain superfamily/Winged helix DNA-binding domain"/>
    <property type="match status" value="1"/>
</dbReference>
<reference evidence="6 7" key="1">
    <citation type="journal article" date="2010" name="Stand. Genomic Sci.">
        <title>Complete genome sequence of Ferrimonas balearica type strain (PAT).</title>
        <authorList>
            <person name="Nolan M."/>
            <person name="Sikorski J."/>
            <person name="Davenport K."/>
            <person name="Lucas S."/>
            <person name="Glavina Del Rio T."/>
            <person name="Tice H."/>
            <person name="Cheng J."/>
            <person name="Goodwin L."/>
            <person name="Pitluck S."/>
            <person name="Liolios K."/>
            <person name="Ivanova N."/>
            <person name="Mavromatis K."/>
            <person name="Ovchinnikova G."/>
            <person name="Pati A."/>
            <person name="Chen A."/>
            <person name="Palaniappan K."/>
            <person name="Land M."/>
            <person name="Hauser L."/>
            <person name="Chang Y."/>
            <person name="Jeffries C."/>
            <person name="Tapia R."/>
            <person name="Brettin T."/>
            <person name="Detter J."/>
            <person name="Han C."/>
            <person name="Yasawong M."/>
            <person name="Rohde M."/>
            <person name="Tindall B."/>
            <person name="Goker M."/>
            <person name="Woyke T."/>
            <person name="Bristow J."/>
            <person name="Eisen J."/>
            <person name="Markowitz V."/>
            <person name="Hugenholtz P."/>
            <person name="Kyrpides N."/>
            <person name="Klenk H."/>
            <person name="Lapidus A."/>
        </authorList>
    </citation>
    <scope>NUCLEOTIDE SEQUENCE [LARGE SCALE GENOMIC DNA]</scope>
    <source>
        <strain evidence="7">DSM 9799 / CCM 4581 / KCTC 23876 / PAT</strain>
    </source>
</reference>
<accession>E1SU89</accession>
<dbReference type="CDD" id="cd08422">
    <property type="entry name" value="PBP2_CrgA_like"/>
    <property type="match status" value="1"/>
</dbReference>
<name>E1SU89_FERBD</name>
<dbReference type="PANTHER" id="PTHR30537">
    <property type="entry name" value="HTH-TYPE TRANSCRIPTIONAL REGULATOR"/>
    <property type="match status" value="1"/>
</dbReference>
<dbReference type="FunFam" id="1.10.10.10:FF:000001">
    <property type="entry name" value="LysR family transcriptional regulator"/>
    <property type="match status" value="1"/>
</dbReference>
<dbReference type="Pfam" id="PF03466">
    <property type="entry name" value="LysR_substrate"/>
    <property type="match status" value="1"/>
</dbReference>
<evidence type="ECO:0000313" key="7">
    <source>
        <dbReference type="Proteomes" id="UP000006683"/>
    </source>
</evidence>
<dbReference type="GO" id="GO:0003700">
    <property type="term" value="F:DNA-binding transcription factor activity"/>
    <property type="evidence" value="ECO:0007669"/>
    <property type="project" value="InterPro"/>
</dbReference>
<dbReference type="InterPro" id="IPR036390">
    <property type="entry name" value="WH_DNA-bd_sf"/>
</dbReference>